<name>A0A212JUU7_9BACT</name>
<feature type="domain" description="RagB/SusD" evidence="7">
    <location>
        <begin position="304"/>
        <end position="383"/>
    </location>
</feature>
<dbReference type="InterPro" id="IPR033985">
    <property type="entry name" value="SusD-like_N"/>
</dbReference>
<evidence type="ECO:0000259" key="8">
    <source>
        <dbReference type="Pfam" id="PF14322"/>
    </source>
</evidence>
<protein>
    <recommendedName>
        <fullName evidence="10">RagB/SusD family nutrient uptake outer membrane protein</fullName>
    </recommendedName>
</protein>
<dbReference type="GO" id="GO:0009279">
    <property type="term" value="C:cell outer membrane"/>
    <property type="evidence" value="ECO:0007669"/>
    <property type="project" value="UniProtKB-SubCell"/>
</dbReference>
<dbReference type="EMBL" id="FLUM01000003">
    <property type="protein sequence ID" value="SBW03045.1"/>
    <property type="molecule type" value="Genomic_DNA"/>
</dbReference>
<dbReference type="AlphaFoldDB" id="A0A212JUU7"/>
<accession>A0A212JUU7</accession>
<dbReference type="Pfam" id="PF14322">
    <property type="entry name" value="SusD-like_3"/>
    <property type="match status" value="1"/>
</dbReference>
<dbReference type="InterPro" id="IPR012944">
    <property type="entry name" value="SusD_RagB_dom"/>
</dbReference>
<sequence>MRKYIIILLMIVPSVLYMSCTDVLDAEADGRINFEEIFKNQTKISEYYNSCLNSLVEPDLKSMAFCDEGQHASFYEDNGTILWYSGQINTDNHTINPYGGDPWGSAYSQIRRCNIFLNYIDNETAGLVPDQKEGWKSEIYAMRGYYYWLLAKRYGGVPVFLDVIQPEHDFTQDRKASFSEVVKYVIADSEKALAGPDTSIGYPWGFQDRLAGHLTRAGVHAVMSQAVTYAISPLWYDGTISKEYATEITGRALYECLAHGYELFTSTSEEAQNAYALYFLTLDNRRTVDKETIYRVGSQMNLWNGCGLPSTPGQTNAGYCPSQNIVDSYEMQATGLLPIIGYEDNRKLVPIINPTSGYDEQNPYEGRDPRFEASIYYNGALRSLGQQGENRDEHHDLTIDGGFDTNELSVSKEDDHFILETNGGDPYVYTSGLLNDLDSPPSTTITFEYKLNRTIPNAQFFYGRPHAAGGVSTGEDVYIEAADDWKTFEYNLNEAVFTHGWGYKGHRLRIDLGSEGGYKLYIKNIRINVKSITLSSKVETFVGGADGIVVEGNRQFTPTGYYIRKYAHYDSKQGANKDGAMRMFRLAELYLNFAETAYQSHGPDVKVQIGPGVSMSACDAVNAVRERAGMPPFPKGMPVDEFEKKYRNERYIELAFEGHRPFDVRRWKILDETDKTISGMKIEKQNGGFTYNRFAFEERKCNTDKFLMFPINRGELYKIMKQTGQNWQNPGWDY</sequence>
<evidence type="ECO:0000256" key="4">
    <source>
        <dbReference type="ARBA" id="ARBA00023136"/>
    </source>
</evidence>
<feature type="chain" id="PRO_5012510335" description="RagB/SusD family nutrient uptake outer membrane protein" evidence="6">
    <location>
        <begin position="19"/>
        <end position="734"/>
    </location>
</feature>
<dbReference type="RefSeq" id="WP_296942339.1">
    <property type="nucleotide sequence ID" value="NZ_LT599032.1"/>
</dbReference>
<dbReference type="Gene3D" id="1.25.40.390">
    <property type="match status" value="1"/>
</dbReference>
<evidence type="ECO:0000256" key="1">
    <source>
        <dbReference type="ARBA" id="ARBA00004442"/>
    </source>
</evidence>
<evidence type="ECO:0008006" key="10">
    <source>
        <dbReference type="Google" id="ProtNLM"/>
    </source>
</evidence>
<evidence type="ECO:0000256" key="2">
    <source>
        <dbReference type="ARBA" id="ARBA00006275"/>
    </source>
</evidence>
<keyword evidence="4" id="KW-0472">Membrane</keyword>
<dbReference type="SUPFAM" id="SSF48452">
    <property type="entry name" value="TPR-like"/>
    <property type="match status" value="1"/>
</dbReference>
<gene>
    <name evidence="9" type="ORF">KL86DYS1_30471</name>
</gene>
<reference evidence="9" key="1">
    <citation type="submission" date="2016-04" db="EMBL/GenBank/DDBJ databases">
        <authorList>
            <person name="Evans L.H."/>
            <person name="Alamgir A."/>
            <person name="Owens N."/>
            <person name="Weber N.D."/>
            <person name="Virtaneva K."/>
            <person name="Barbian K."/>
            <person name="Babar A."/>
            <person name="Rosenke K."/>
        </authorList>
    </citation>
    <scope>NUCLEOTIDE SEQUENCE</scope>
    <source>
        <strain evidence="9">86-1</strain>
    </source>
</reference>
<organism evidence="9">
    <name type="scientific">uncultured Dysgonomonas sp</name>
    <dbReference type="NCBI Taxonomy" id="206096"/>
    <lineage>
        <taxon>Bacteria</taxon>
        <taxon>Pseudomonadati</taxon>
        <taxon>Bacteroidota</taxon>
        <taxon>Bacteroidia</taxon>
        <taxon>Bacteroidales</taxon>
        <taxon>Dysgonomonadaceae</taxon>
        <taxon>Dysgonomonas</taxon>
        <taxon>environmental samples</taxon>
    </lineage>
</organism>
<keyword evidence="3 6" id="KW-0732">Signal</keyword>
<evidence type="ECO:0000256" key="5">
    <source>
        <dbReference type="ARBA" id="ARBA00023237"/>
    </source>
</evidence>
<keyword evidence="5" id="KW-0998">Cell outer membrane</keyword>
<feature type="domain" description="SusD-like N-terminal" evidence="8">
    <location>
        <begin position="24"/>
        <end position="193"/>
    </location>
</feature>
<proteinExistence type="inferred from homology"/>
<dbReference type="InterPro" id="IPR011990">
    <property type="entry name" value="TPR-like_helical_dom_sf"/>
</dbReference>
<evidence type="ECO:0000259" key="7">
    <source>
        <dbReference type="Pfam" id="PF07980"/>
    </source>
</evidence>
<comment type="similarity">
    <text evidence="2">Belongs to the SusD family.</text>
</comment>
<dbReference type="Pfam" id="PF07980">
    <property type="entry name" value="SusD_RagB"/>
    <property type="match status" value="2"/>
</dbReference>
<feature type="signal peptide" evidence="6">
    <location>
        <begin position="1"/>
        <end position="18"/>
    </location>
</feature>
<evidence type="ECO:0000313" key="9">
    <source>
        <dbReference type="EMBL" id="SBW03045.1"/>
    </source>
</evidence>
<comment type="subcellular location">
    <subcellularLocation>
        <location evidence="1">Cell outer membrane</location>
    </subcellularLocation>
</comment>
<feature type="domain" description="RagB/SusD" evidence="7">
    <location>
        <begin position="486"/>
        <end position="732"/>
    </location>
</feature>
<evidence type="ECO:0000256" key="3">
    <source>
        <dbReference type="ARBA" id="ARBA00022729"/>
    </source>
</evidence>
<evidence type="ECO:0000256" key="6">
    <source>
        <dbReference type="SAM" id="SignalP"/>
    </source>
</evidence>